<dbReference type="GO" id="GO:0015232">
    <property type="term" value="F:heme transmembrane transporter activity"/>
    <property type="evidence" value="ECO:0007669"/>
    <property type="project" value="InterPro"/>
</dbReference>
<evidence type="ECO:0000256" key="3">
    <source>
        <dbReference type="SAM" id="Phobius"/>
    </source>
</evidence>
<evidence type="ECO:0008006" key="5">
    <source>
        <dbReference type="Google" id="ProtNLM"/>
    </source>
</evidence>
<dbReference type="EMBL" id="LAZR01015588">
    <property type="protein sequence ID" value="KKM08272.1"/>
    <property type="molecule type" value="Genomic_DNA"/>
</dbReference>
<keyword evidence="3" id="KW-0472">Membrane</keyword>
<feature type="non-terminal residue" evidence="4">
    <location>
        <position position="1"/>
    </location>
</feature>
<evidence type="ECO:0000256" key="1">
    <source>
        <dbReference type="ARBA" id="ARBA00009186"/>
    </source>
</evidence>
<name>A0A0F9HZ00_9ZZZZ</name>
<dbReference type="GO" id="GO:0017004">
    <property type="term" value="P:cytochrome complex assembly"/>
    <property type="evidence" value="ECO:0007669"/>
    <property type="project" value="UniProtKB-KW"/>
</dbReference>
<reference evidence="4" key="1">
    <citation type="journal article" date="2015" name="Nature">
        <title>Complex archaea that bridge the gap between prokaryotes and eukaryotes.</title>
        <authorList>
            <person name="Spang A."/>
            <person name="Saw J.H."/>
            <person name="Jorgensen S.L."/>
            <person name="Zaremba-Niedzwiedzka K."/>
            <person name="Martijn J."/>
            <person name="Lind A.E."/>
            <person name="van Eijk R."/>
            <person name="Schleper C."/>
            <person name="Guy L."/>
            <person name="Ettema T.J."/>
        </authorList>
    </citation>
    <scope>NUCLEOTIDE SEQUENCE</scope>
</reference>
<gene>
    <name evidence="4" type="ORF">LCGC14_1725560</name>
</gene>
<dbReference type="PANTHER" id="PTHR43653:SF1">
    <property type="entry name" value="CYTOCHROME C-TYPE BIOGENESIS PROTEIN CCMF"/>
    <property type="match status" value="1"/>
</dbReference>
<feature type="transmembrane region" description="Helical" evidence="3">
    <location>
        <begin position="75"/>
        <end position="94"/>
    </location>
</feature>
<evidence type="ECO:0000313" key="4">
    <source>
        <dbReference type="EMBL" id="KKM08272.1"/>
    </source>
</evidence>
<organism evidence="4">
    <name type="scientific">marine sediment metagenome</name>
    <dbReference type="NCBI Taxonomy" id="412755"/>
    <lineage>
        <taxon>unclassified sequences</taxon>
        <taxon>metagenomes</taxon>
        <taxon>ecological metagenomes</taxon>
    </lineage>
</organism>
<proteinExistence type="inferred from homology"/>
<dbReference type="AlphaFoldDB" id="A0A0F9HZ00"/>
<evidence type="ECO:0000256" key="2">
    <source>
        <dbReference type="ARBA" id="ARBA00022748"/>
    </source>
</evidence>
<accession>A0A0F9HZ00</accession>
<comment type="caution">
    <text evidence="4">The sequence shown here is derived from an EMBL/GenBank/DDBJ whole genome shotgun (WGS) entry which is preliminary data.</text>
</comment>
<dbReference type="PANTHER" id="PTHR43653">
    <property type="entry name" value="CYTOCHROME C ASSEMBLY PROTEIN-RELATED"/>
    <property type="match status" value="1"/>
</dbReference>
<keyword evidence="2" id="KW-0201">Cytochrome c-type biogenesis</keyword>
<dbReference type="InterPro" id="IPR003567">
    <property type="entry name" value="Cyt_c_biogenesis"/>
</dbReference>
<protein>
    <recommendedName>
        <fullName evidence="5">Cytochrome c assembly protein domain-containing protein</fullName>
    </recommendedName>
</protein>
<comment type="similarity">
    <text evidence="1">Belongs to the CcmF/CycK/Ccl1/NrfE/CcsA family.</text>
</comment>
<feature type="transmembrane region" description="Helical" evidence="3">
    <location>
        <begin position="47"/>
        <end position="63"/>
    </location>
</feature>
<keyword evidence="3" id="KW-0812">Transmembrane</keyword>
<sequence length="123" mass="13963">ITISAIALTVAFITDRFDLAYVFEYSRTAQPLAYKIAAFYGGQSGSLLFWAWMLALYMVVVVYQNRNKNQDMMPYVMFISMSILYYFVFITSVAPDMFAISVKLKTIAKLISMAMLITMGIIS</sequence>
<keyword evidence="3" id="KW-1133">Transmembrane helix</keyword>
<dbReference type="GO" id="GO:0016020">
    <property type="term" value="C:membrane"/>
    <property type="evidence" value="ECO:0007669"/>
    <property type="project" value="InterPro"/>
</dbReference>